<reference evidence="3 4" key="1">
    <citation type="submission" date="2018-10" db="EMBL/GenBank/DDBJ databases">
        <title>Phylogenomics of Brevibacillus.</title>
        <authorList>
            <person name="Dunlap C."/>
        </authorList>
    </citation>
    <scope>NUCLEOTIDE SEQUENCE [LARGE SCALE GENOMIC DNA]</scope>
    <source>
        <strain evidence="3 4">JCM 15774</strain>
    </source>
</reference>
<dbReference type="GO" id="GO:0016020">
    <property type="term" value="C:membrane"/>
    <property type="evidence" value="ECO:0007669"/>
    <property type="project" value="TreeGrafter"/>
</dbReference>
<sequence>MSNQTSQLQSITVNGHEITYDIHGDAAGPAILLVSGWCQDYRLFKDIVEPLAKQHKVIRMNWRGHTHPDLLVADFGVKEQADDVIAVLDALGIEQVVPVSTSHGGWANIEITDRLGTGRVPRTIVIDWIMNEAGEDFIKDLQESQKPESWKAGRQHLFDFWIGASDNRTVIDHIEKEMASFGFDMWARSCRVIENAYKMWGSPLKRMAALKEKRPIIHVYSQAPVAGYEEIQENFMKQNPWFGYRVINGKTHFPTLESPEQTAKVISDFVSDNS</sequence>
<dbReference type="InterPro" id="IPR029058">
    <property type="entry name" value="AB_hydrolase_fold"/>
</dbReference>
<comment type="caution">
    <text evidence="3">The sequence shown here is derived from an EMBL/GenBank/DDBJ whole genome shotgun (WGS) entry which is preliminary data.</text>
</comment>
<organism evidence="3 4">
    <name type="scientific">Brevibacillus nitrificans</name>
    <dbReference type="NCBI Taxonomy" id="651560"/>
    <lineage>
        <taxon>Bacteria</taxon>
        <taxon>Bacillati</taxon>
        <taxon>Bacillota</taxon>
        <taxon>Bacilli</taxon>
        <taxon>Bacillales</taxon>
        <taxon>Paenibacillaceae</taxon>
        <taxon>Brevibacillus</taxon>
    </lineage>
</organism>
<dbReference type="InterPro" id="IPR000073">
    <property type="entry name" value="AB_hydrolase_1"/>
</dbReference>
<evidence type="ECO:0000313" key="4">
    <source>
        <dbReference type="Proteomes" id="UP000269573"/>
    </source>
</evidence>
<dbReference type="SUPFAM" id="SSF53474">
    <property type="entry name" value="alpha/beta-Hydrolases"/>
    <property type="match status" value="1"/>
</dbReference>
<dbReference type="Pfam" id="PF12697">
    <property type="entry name" value="Abhydrolase_6"/>
    <property type="match status" value="1"/>
</dbReference>
<dbReference type="Proteomes" id="UP000269573">
    <property type="component" value="Unassembled WGS sequence"/>
</dbReference>
<keyword evidence="1 3" id="KW-0378">Hydrolase</keyword>
<dbReference type="Gene3D" id="3.40.50.1820">
    <property type="entry name" value="alpha/beta hydrolase"/>
    <property type="match status" value="1"/>
</dbReference>
<evidence type="ECO:0000259" key="2">
    <source>
        <dbReference type="Pfam" id="PF12697"/>
    </source>
</evidence>
<dbReference type="InterPro" id="IPR050266">
    <property type="entry name" value="AB_hydrolase_sf"/>
</dbReference>
<keyword evidence="4" id="KW-1185">Reference proteome</keyword>
<dbReference type="Gene3D" id="1.10.210.20">
    <property type="match status" value="1"/>
</dbReference>
<dbReference type="AlphaFoldDB" id="A0A3M8DBG3"/>
<dbReference type="GO" id="GO:0016787">
    <property type="term" value="F:hydrolase activity"/>
    <property type="evidence" value="ECO:0007669"/>
    <property type="project" value="UniProtKB-KW"/>
</dbReference>
<accession>A0A3M8DBG3</accession>
<evidence type="ECO:0000256" key="1">
    <source>
        <dbReference type="ARBA" id="ARBA00022801"/>
    </source>
</evidence>
<feature type="domain" description="AB hydrolase-1" evidence="2">
    <location>
        <begin position="31"/>
        <end position="264"/>
    </location>
</feature>
<gene>
    <name evidence="3" type="ORF">EDM59_13060</name>
</gene>
<dbReference type="RefSeq" id="WP_122923991.1">
    <property type="nucleotide sequence ID" value="NZ_RHHU01000007.1"/>
</dbReference>
<dbReference type="EMBL" id="RHHU01000007">
    <property type="protein sequence ID" value="RNB85326.1"/>
    <property type="molecule type" value="Genomic_DNA"/>
</dbReference>
<name>A0A3M8DBG3_9BACL</name>
<dbReference type="PANTHER" id="PTHR43798:SF31">
    <property type="entry name" value="AB HYDROLASE SUPERFAMILY PROTEIN YCLE"/>
    <property type="match status" value="1"/>
</dbReference>
<dbReference type="PANTHER" id="PTHR43798">
    <property type="entry name" value="MONOACYLGLYCEROL LIPASE"/>
    <property type="match status" value="1"/>
</dbReference>
<proteinExistence type="predicted"/>
<protein>
    <submittedName>
        <fullName evidence="3">Alpha/beta hydrolase</fullName>
    </submittedName>
</protein>
<evidence type="ECO:0000313" key="3">
    <source>
        <dbReference type="EMBL" id="RNB85326.1"/>
    </source>
</evidence>